<evidence type="ECO:0000313" key="2">
    <source>
        <dbReference type="Proteomes" id="UP000308600"/>
    </source>
</evidence>
<keyword evidence="2" id="KW-1185">Reference proteome</keyword>
<organism evidence="1 2">
    <name type="scientific">Pluteus cervinus</name>
    <dbReference type="NCBI Taxonomy" id="181527"/>
    <lineage>
        <taxon>Eukaryota</taxon>
        <taxon>Fungi</taxon>
        <taxon>Dikarya</taxon>
        <taxon>Basidiomycota</taxon>
        <taxon>Agaricomycotina</taxon>
        <taxon>Agaricomycetes</taxon>
        <taxon>Agaricomycetidae</taxon>
        <taxon>Agaricales</taxon>
        <taxon>Pluteineae</taxon>
        <taxon>Pluteaceae</taxon>
        <taxon>Pluteus</taxon>
    </lineage>
</organism>
<proteinExistence type="predicted"/>
<accession>A0ACD2ZZ76</accession>
<reference evidence="1 2" key="1">
    <citation type="journal article" date="2019" name="Nat. Ecol. Evol.">
        <title>Megaphylogeny resolves global patterns of mushroom evolution.</title>
        <authorList>
            <person name="Varga T."/>
            <person name="Krizsan K."/>
            <person name="Foldi C."/>
            <person name="Dima B."/>
            <person name="Sanchez-Garcia M."/>
            <person name="Sanchez-Ramirez S."/>
            <person name="Szollosi G.J."/>
            <person name="Szarkandi J.G."/>
            <person name="Papp V."/>
            <person name="Albert L."/>
            <person name="Andreopoulos W."/>
            <person name="Angelini C."/>
            <person name="Antonin V."/>
            <person name="Barry K.W."/>
            <person name="Bougher N.L."/>
            <person name="Buchanan P."/>
            <person name="Buyck B."/>
            <person name="Bense V."/>
            <person name="Catcheside P."/>
            <person name="Chovatia M."/>
            <person name="Cooper J."/>
            <person name="Damon W."/>
            <person name="Desjardin D."/>
            <person name="Finy P."/>
            <person name="Geml J."/>
            <person name="Haridas S."/>
            <person name="Hughes K."/>
            <person name="Justo A."/>
            <person name="Karasinski D."/>
            <person name="Kautmanova I."/>
            <person name="Kiss B."/>
            <person name="Kocsube S."/>
            <person name="Kotiranta H."/>
            <person name="LaButti K.M."/>
            <person name="Lechner B.E."/>
            <person name="Liimatainen K."/>
            <person name="Lipzen A."/>
            <person name="Lukacs Z."/>
            <person name="Mihaltcheva S."/>
            <person name="Morgado L.N."/>
            <person name="Niskanen T."/>
            <person name="Noordeloos M.E."/>
            <person name="Ohm R.A."/>
            <person name="Ortiz-Santana B."/>
            <person name="Ovrebo C."/>
            <person name="Racz N."/>
            <person name="Riley R."/>
            <person name="Savchenko A."/>
            <person name="Shiryaev A."/>
            <person name="Soop K."/>
            <person name="Spirin V."/>
            <person name="Szebenyi C."/>
            <person name="Tomsovsky M."/>
            <person name="Tulloss R.E."/>
            <person name="Uehling J."/>
            <person name="Grigoriev I.V."/>
            <person name="Vagvolgyi C."/>
            <person name="Papp T."/>
            <person name="Martin F.M."/>
            <person name="Miettinen O."/>
            <person name="Hibbett D.S."/>
            <person name="Nagy L.G."/>
        </authorList>
    </citation>
    <scope>NUCLEOTIDE SEQUENCE [LARGE SCALE GENOMIC DNA]</scope>
    <source>
        <strain evidence="1 2">NL-1719</strain>
    </source>
</reference>
<dbReference type="EMBL" id="ML209339">
    <property type="protein sequence ID" value="TFK58475.1"/>
    <property type="molecule type" value="Genomic_DNA"/>
</dbReference>
<sequence length="224" mass="25422">MTDFASQGKTRATNVVHLNYCKSHQAVYTALSRGKSHAKTLIIQGFEKKHFQGGCSGVLRQEYRELELLDYITYLDYHSQLPSHVLSNTRNSTIANFQKWKGKDFVPTGVHKAIKWTSKDPFVKANDENNIQWKIIDDSTQMESETSKEDVSANDQMILSSENTEVQKPIISAKLKSGPNKRKKPPNTICCGPLWKDNSCAYDVVLTCLYHIWATDSVTWTANF</sequence>
<feature type="non-terminal residue" evidence="1">
    <location>
        <position position="224"/>
    </location>
</feature>
<protein>
    <submittedName>
        <fullName evidence="1">Uncharacterized protein</fullName>
    </submittedName>
</protein>
<gene>
    <name evidence="1" type="ORF">BDN72DRAFT_782051</name>
</gene>
<name>A0ACD2ZZ76_9AGAR</name>
<evidence type="ECO:0000313" key="1">
    <source>
        <dbReference type="EMBL" id="TFK58475.1"/>
    </source>
</evidence>
<dbReference type="Proteomes" id="UP000308600">
    <property type="component" value="Unassembled WGS sequence"/>
</dbReference>